<dbReference type="NCBIfam" id="TIGR01764">
    <property type="entry name" value="excise"/>
    <property type="match status" value="1"/>
</dbReference>
<organism evidence="2 3">
    <name type="scientific">Ruminococcus turbiniformis</name>
    <dbReference type="NCBI Taxonomy" id="2881258"/>
    <lineage>
        <taxon>Bacteria</taxon>
        <taxon>Bacillati</taxon>
        <taxon>Bacillota</taxon>
        <taxon>Clostridia</taxon>
        <taxon>Eubacteriales</taxon>
        <taxon>Oscillospiraceae</taxon>
        <taxon>Ruminococcus</taxon>
    </lineage>
</organism>
<proteinExistence type="predicted"/>
<feature type="domain" description="Helix-turn-helix" evidence="1">
    <location>
        <begin position="25"/>
        <end position="71"/>
    </location>
</feature>
<protein>
    <submittedName>
        <fullName evidence="2">Helix-turn-helix domain-containing protein</fullName>
    </submittedName>
</protein>
<name>A0ABS8FYM7_9FIRM</name>
<sequence>MYQGGIYTKKSETYTSVFKNYPDVVTVEQMSEMLGISTKTAYKLLKENKIKHFMIGRIYKIPKYYILTYLEILDQNNSNK</sequence>
<dbReference type="EMBL" id="JAJEQX010000022">
    <property type="protein sequence ID" value="MCC2255141.1"/>
    <property type="molecule type" value="Genomic_DNA"/>
</dbReference>
<dbReference type="InterPro" id="IPR010093">
    <property type="entry name" value="SinI_DNA-bd"/>
</dbReference>
<reference evidence="2 3" key="1">
    <citation type="submission" date="2021-10" db="EMBL/GenBank/DDBJ databases">
        <title>Anaerobic single-cell dispensing facilitates the cultivation of human gut bacteria.</title>
        <authorList>
            <person name="Afrizal A."/>
        </authorList>
    </citation>
    <scope>NUCLEOTIDE SEQUENCE [LARGE SCALE GENOMIC DNA]</scope>
    <source>
        <strain evidence="2 3">CLA-AA-H200</strain>
    </source>
</reference>
<gene>
    <name evidence="2" type="ORF">LKD70_12060</name>
</gene>
<dbReference type="Proteomes" id="UP001198151">
    <property type="component" value="Unassembled WGS sequence"/>
</dbReference>
<comment type="caution">
    <text evidence="2">The sequence shown here is derived from an EMBL/GenBank/DDBJ whole genome shotgun (WGS) entry which is preliminary data.</text>
</comment>
<evidence type="ECO:0000313" key="2">
    <source>
        <dbReference type="EMBL" id="MCC2255141.1"/>
    </source>
</evidence>
<accession>A0ABS8FYM7</accession>
<dbReference type="Pfam" id="PF12728">
    <property type="entry name" value="HTH_17"/>
    <property type="match status" value="1"/>
</dbReference>
<dbReference type="InterPro" id="IPR041657">
    <property type="entry name" value="HTH_17"/>
</dbReference>
<evidence type="ECO:0000259" key="1">
    <source>
        <dbReference type="Pfam" id="PF12728"/>
    </source>
</evidence>
<evidence type="ECO:0000313" key="3">
    <source>
        <dbReference type="Proteomes" id="UP001198151"/>
    </source>
</evidence>
<keyword evidence="3" id="KW-1185">Reference proteome</keyword>